<dbReference type="SUPFAM" id="SSF56112">
    <property type="entry name" value="Protein kinase-like (PK-like)"/>
    <property type="match status" value="1"/>
</dbReference>
<dbReference type="STRING" id="75913.A0A0K0FV83"/>
<evidence type="ECO:0000256" key="9">
    <source>
        <dbReference type="ARBA" id="ARBA00048679"/>
    </source>
</evidence>
<dbReference type="InterPro" id="IPR008271">
    <property type="entry name" value="Ser/Thr_kinase_AS"/>
</dbReference>
<comment type="catalytic activity">
    <reaction evidence="8">
        <text>L-threonyl-[protein] + ATP = O-phospho-L-threonyl-[protein] + ADP + H(+)</text>
        <dbReference type="Rhea" id="RHEA:46608"/>
        <dbReference type="Rhea" id="RHEA-COMP:11060"/>
        <dbReference type="Rhea" id="RHEA-COMP:11605"/>
        <dbReference type="ChEBI" id="CHEBI:15378"/>
        <dbReference type="ChEBI" id="CHEBI:30013"/>
        <dbReference type="ChEBI" id="CHEBI:30616"/>
        <dbReference type="ChEBI" id="CHEBI:61977"/>
        <dbReference type="ChEBI" id="CHEBI:456216"/>
        <dbReference type="EC" id="2.7.11.1"/>
    </reaction>
</comment>
<evidence type="ECO:0000256" key="6">
    <source>
        <dbReference type="ARBA" id="ARBA00022777"/>
    </source>
</evidence>
<evidence type="ECO:0000256" key="2">
    <source>
        <dbReference type="ARBA" id="ARBA00012513"/>
    </source>
</evidence>
<keyword evidence="7" id="KW-0067">ATP-binding</keyword>
<dbReference type="WBParaSite" id="SVE_1624800.1">
    <property type="protein sequence ID" value="SVE_1624800.1"/>
    <property type="gene ID" value="SVE_1624800"/>
</dbReference>
<dbReference type="SMART" id="SM00220">
    <property type="entry name" value="S_TKc"/>
    <property type="match status" value="1"/>
</dbReference>
<proteinExistence type="inferred from homology"/>
<evidence type="ECO:0000259" key="10">
    <source>
        <dbReference type="PROSITE" id="PS50011"/>
    </source>
</evidence>
<dbReference type="InterPro" id="IPR000719">
    <property type="entry name" value="Prot_kinase_dom"/>
</dbReference>
<dbReference type="PANTHER" id="PTHR24346:SF107">
    <property type="entry name" value="SERINE_THREONINE-PROTEIN KINASE CHK1"/>
    <property type="match status" value="1"/>
</dbReference>
<feature type="domain" description="Protein kinase" evidence="10">
    <location>
        <begin position="13"/>
        <end position="270"/>
    </location>
</feature>
<dbReference type="Proteomes" id="UP000035680">
    <property type="component" value="Unassembled WGS sequence"/>
</dbReference>
<keyword evidence="4" id="KW-0808">Transferase</keyword>
<evidence type="ECO:0000256" key="8">
    <source>
        <dbReference type="ARBA" id="ARBA00047899"/>
    </source>
</evidence>
<dbReference type="EC" id="2.7.11.1" evidence="2"/>
<dbReference type="PROSITE" id="PS00108">
    <property type="entry name" value="PROTEIN_KINASE_ST"/>
    <property type="match status" value="1"/>
</dbReference>
<sequence length="304" mass="34759">MNYIKDIDIQDLQITNLRLGNGSYGSVKLVYSIKNKKELYAYKRFKLFNYNVFKNEFKIMNHLYGHPNIIGLLGTYQGRGTKHIGMILEFANGGNLLKKITPNIGMPVLNAWGFFINLLNAVSYIHSKGIAHRDIKPENLLICNNNVLKLADFGCSAYFIMNGKRRKFMDIVGSPAYMPLEVYYPPYEGEPNDIWQCGIVLFAMLTGKLPWKKASTLDDNFARYIMGKMFKLDICTGSIGLDALSLISEILCIIPEKRTTLRDIAEHRFVKNHPQRNCNNDHISKWYHNLFNNGNLNFSLTGPT</sequence>
<accession>A0A0K0FV83</accession>
<dbReference type="GO" id="GO:0035556">
    <property type="term" value="P:intracellular signal transduction"/>
    <property type="evidence" value="ECO:0007669"/>
    <property type="project" value="TreeGrafter"/>
</dbReference>
<evidence type="ECO:0000256" key="7">
    <source>
        <dbReference type="ARBA" id="ARBA00022840"/>
    </source>
</evidence>
<dbReference type="GO" id="GO:0005524">
    <property type="term" value="F:ATP binding"/>
    <property type="evidence" value="ECO:0007669"/>
    <property type="project" value="UniProtKB-KW"/>
</dbReference>
<keyword evidence="11" id="KW-1185">Reference proteome</keyword>
<dbReference type="Pfam" id="PF00069">
    <property type="entry name" value="Pkinase"/>
    <property type="match status" value="1"/>
</dbReference>
<dbReference type="Gene3D" id="1.10.510.10">
    <property type="entry name" value="Transferase(Phosphotransferase) domain 1"/>
    <property type="match status" value="1"/>
</dbReference>
<dbReference type="GO" id="GO:0005737">
    <property type="term" value="C:cytoplasm"/>
    <property type="evidence" value="ECO:0007669"/>
    <property type="project" value="TreeGrafter"/>
</dbReference>
<protein>
    <recommendedName>
        <fullName evidence="2">non-specific serine/threonine protein kinase</fullName>
        <ecNumber evidence="2">2.7.11.1</ecNumber>
    </recommendedName>
</protein>
<dbReference type="GO" id="GO:0004674">
    <property type="term" value="F:protein serine/threonine kinase activity"/>
    <property type="evidence" value="ECO:0007669"/>
    <property type="project" value="UniProtKB-KW"/>
</dbReference>
<comment type="catalytic activity">
    <reaction evidence="9">
        <text>L-seryl-[protein] + ATP = O-phospho-L-seryl-[protein] + ADP + H(+)</text>
        <dbReference type="Rhea" id="RHEA:17989"/>
        <dbReference type="Rhea" id="RHEA-COMP:9863"/>
        <dbReference type="Rhea" id="RHEA-COMP:11604"/>
        <dbReference type="ChEBI" id="CHEBI:15378"/>
        <dbReference type="ChEBI" id="CHEBI:29999"/>
        <dbReference type="ChEBI" id="CHEBI:30616"/>
        <dbReference type="ChEBI" id="CHEBI:83421"/>
        <dbReference type="ChEBI" id="CHEBI:456216"/>
        <dbReference type="EC" id="2.7.11.1"/>
    </reaction>
</comment>
<name>A0A0K0FV83_STRVS</name>
<reference evidence="11" key="1">
    <citation type="submission" date="2014-07" db="EMBL/GenBank/DDBJ databases">
        <authorList>
            <person name="Martin A.A"/>
            <person name="De Silva N."/>
        </authorList>
    </citation>
    <scope>NUCLEOTIDE SEQUENCE</scope>
</reference>
<keyword evidence="3" id="KW-0723">Serine/threonine-protein kinase</keyword>
<evidence type="ECO:0000313" key="12">
    <source>
        <dbReference type="WBParaSite" id="SVE_1624800.1"/>
    </source>
</evidence>
<reference evidence="12" key="2">
    <citation type="submission" date="2015-08" db="UniProtKB">
        <authorList>
            <consortium name="WormBaseParasite"/>
        </authorList>
    </citation>
    <scope>IDENTIFICATION</scope>
</reference>
<dbReference type="PANTHER" id="PTHR24346">
    <property type="entry name" value="MAP/MICROTUBULE AFFINITY-REGULATING KINASE"/>
    <property type="match status" value="1"/>
</dbReference>
<dbReference type="PROSITE" id="PS50011">
    <property type="entry name" value="PROTEIN_KINASE_DOM"/>
    <property type="match status" value="1"/>
</dbReference>
<organism evidence="11 12">
    <name type="scientific">Strongyloides venezuelensis</name>
    <name type="common">Threadworm</name>
    <dbReference type="NCBI Taxonomy" id="75913"/>
    <lineage>
        <taxon>Eukaryota</taxon>
        <taxon>Metazoa</taxon>
        <taxon>Ecdysozoa</taxon>
        <taxon>Nematoda</taxon>
        <taxon>Chromadorea</taxon>
        <taxon>Rhabditida</taxon>
        <taxon>Tylenchina</taxon>
        <taxon>Panagrolaimomorpha</taxon>
        <taxon>Strongyloidoidea</taxon>
        <taxon>Strongyloididae</taxon>
        <taxon>Strongyloides</taxon>
    </lineage>
</organism>
<keyword evidence="6" id="KW-0418">Kinase</keyword>
<evidence type="ECO:0000256" key="1">
    <source>
        <dbReference type="ARBA" id="ARBA00010791"/>
    </source>
</evidence>
<evidence type="ECO:0000313" key="11">
    <source>
        <dbReference type="Proteomes" id="UP000035680"/>
    </source>
</evidence>
<comment type="similarity">
    <text evidence="1">Belongs to the protein kinase superfamily. CAMK Ser/Thr protein kinase family. NIM1 subfamily.</text>
</comment>
<dbReference type="InterPro" id="IPR011009">
    <property type="entry name" value="Kinase-like_dom_sf"/>
</dbReference>
<evidence type="ECO:0000256" key="3">
    <source>
        <dbReference type="ARBA" id="ARBA00022527"/>
    </source>
</evidence>
<dbReference type="AlphaFoldDB" id="A0A0K0FV83"/>
<keyword evidence="5" id="KW-0547">Nucleotide-binding</keyword>
<evidence type="ECO:0000256" key="5">
    <source>
        <dbReference type="ARBA" id="ARBA00022741"/>
    </source>
</evidence>
<evidence type="ECO:0000256" key="4">
    <source>
        <dbReference type="ARBA" id="ARBA00022679"/>
    </source>
</evidence>